<dbReference type="InterPro" id="IPR041698">
    <property type="entry name" value="Methyltransf_25"/>
</dbReference>
<sequence length="215" mass="23686">MDWHQWHDAYDVENSSLQRRLRAVRERVAEELDACPPGPVRVLSVCGGQGRDLIGALTGHPRAADTRVRLVELDERNAEDARRGAREAGLDGFEVVVGDAALTRHYADLAPADLVLMCGVFGNIPDDDIRATVRHCRALCRQGAGLVWTRHRKEPDLVPRICAWLAEAGFEQRWVSAPGEGFGVGVHRLAAQPAALEADARMFTFVGYDTLRARG</sequence>
<dbReference type="EMBL" id="JAATEJ010000010">
    <property type="protein sequence ID" value="NJP44685.1"/>
    <property type="molecule type" value="Genomic_DNA"/>
</dbReference>
<name>A0ABX0ZNU0_9ACTN</name>
<evidence type="ECO:0000259" key="1">
    <source>
        <dbReference type="Pfam" id="PF13649"/>
    </source>
</evidence>
<dbReference type="SUPFAM" id="SSF53335">
    <property type="entry name" value="S-adenosyl-L-methionine-dependent methyltransferases"/>
    <property type="match status" value="1"/>
</dbReference>
<keyword evidence="2" id="KW-0808">Transferase</keyword>
<evidence type="ECO:0000313" key="3">
    <source>
        <dbReference type="Proteomes" id="UP000734511"/>
    </source>
</evidence>
<feature type="domain" description="Methyltransferase" evidence="1">
    <location>
        <begin position="42"/>
        <end position="143"/>
    </location>
</feature>
<evidence type="ECO:0000313" key="2">
    <source>
        <dbReference type="EMBL" id="NJP44685.1"/>
    </source>
</evidence>
<keyword evidence="3" id="KW-1185">Reference proteome</keyword>
<comment type="caution">
    <text evidence="2">The sequence shown here is derived from an EMBL/GenBank/DDBJ whole genome shotgun (WGS) entry which is preliminary data.</text>
</comment>
<dbReference type="CDD" id="cd02440">
    <property type="entry name" value="AdoMet_MTases"/>
    <property type="match status" value="1"/>
</dbReference>
<dbReference type="Pfam" id="PF13649">
    <property type="entry name" value="Methyltransf_25"/>
    <property type="match status" value="1"/>
</dbReference>
<proteinExistence type="predicted"/>
<dbReference type="Proteomes" id="UP000734511">
    <property type="component" value="Unassembled WGS sequence"/>
</dbReference>
<dbReference type="RefSeq" id="WP_167983548.1">
    <property type="nucleotide sequence ID" value="NZ_JAATEJ010000010.1"/>
</dbReference>
<protein>
    <submittedName>
        <fullName evidence="2">Class I SAM-dependent methyltransferase</fullName>
    </submittedName>
</protein>
<dbReference type="GO" id="GO:0008168">
    <property type="term" value="F:methyltransferase activity"/>
    <property type="evidence" value="ECO:0007669"/>
    <property type="project" value="UniProtKB-KW"/>
</dbReference>
<dbReference type="InterPro" id="IPR029063">
    <property type="entry name" value="SAM-dependent_MTases_sf"/>
</dbReference>
<organism evidence="2 3">
    <name type="scientific">Actinacidiphila epipremni</name>
    <dbReference type="NCBI Taxonomy" id="2053013"/>
    <lineage>
        <taxon>Bacteria</taxon>
        <taxon>Bacillati</taxon>
        <taxon>Actinomycetota</taxon>
        <taxon>Actinomycetes</taxon>
        <taxon>Kitasatosporales</taxon>
        <taxon>Streptomycetaceae</taxon>
        <taxon>Actinacidiphila</taxon>
    </lineage>
</organism>
<reference evidence="2 3" key="1">
    <citation type="submission" date="2020-03" db="EMBL/GenBank/DDBJ databases">
        <title>WGS of actinomycetes isolated from Thailand.</title>
        <authorList>
            <person name="Thawai C."/>
        </authorList>
    </citation>
    <scope>NUCLEOTIDE SEQUENCE [LARGE SCALE GENOMIC DNA]</scope>
    <source>
        <strain evidence="2 3">PRB2-1</strain>
    </source>
</reference>
<accession>A0ABX0ZNU0</accession>
<keyword evidence="2" id="KW-0489">Methyltransferase</keyword>
<dbReference type="Gene3D" id="3.40.50.150">
    <property type="entry name" value="Vaccinia Virus protein VP39"/>
    <property type="match status" value="1"/>
</dbReference>
<dbReference type="GO" id="GO:0032259">
    <property type="term" value="P:methylation"/>
    <property type="evidence" value="ECO:0007669"/>
    <property type="project" value="UniProtKB-KW"/>
</dbReference>
<gene>
    <name evidence="2" type="ORF">HCN08_14970</name>
</gene>